<keyword evidence="2" id="KW-1133">Transmembrane helix</keyword>
<gene>
    <name evidence="4" type="ORF">COS99_02980</name>
</gene>
<evidence type="ECO:0000313" key="5">
    <source>
        <dbReference type="Proteomes" id="UP000230052"/>
    </source>
</evidence>
<evidence type="ECO:0000256" key="1">
    <source>
        <dbReference type="SAM" id="MobiDB-lite"/>
    </source>
</evidence>
<keyword evidence="2" id="KW-0472">Membrane</keyword>
<dbReference type="Pfam" id="PF02470">
    <property type="entry name" value="MlaD"/>
    <property type="match status" value="1"/>
</dbReference>
<comment type="caution">
    <text evidence="4">The sequence shown here is derived from an EMBL/GenBank/DDBJ whole genome shotgun (WGS) entry which is preliminary data.</text>
</comment>
<feature type="region of interest" description="Disordered" evidence="1">
    <location>
        <begin position="203"/>
        <end position="232"/>
    </location>
</feature>
<evidence type="ECO:0000256" key="2">
    <source>
        <dbReference type="SAM" id="Phobius"/>
    </source>
</evidence>
<organism evidence="4 5">
    <name type="scientific">Candidatus Aquitaenariimonas noxiae</name>
    <dbReference type="NCBI Taxonomy" id="1974741"/>
    <lineage>
        <taxon>Bacteria</taxon>
        <taxon>Pseudomonadati</taxon>
        <taxon>Candidatus Omnitrophota</taxon>
        <taxon>Candidatus Aquitaenariimonas</taxon>
    </lineage>
</organism>
<proteinExistence type="predicted"/>
<feature type="transmembrane region" description="Helical" evidence="2">
    <location>
        <begin position="6"/>
        <end position="26"/>
    </location>
</feature>
<dbReference type="Proteomes" id="UP000230052">
    <property type="component" value="Unassembled WGS sequence"/>
</dbReference>
<dbReference type="PROSITE" id="PS51257">
    <property type="entry name" value="PROKAR_LIPOPROTEIN"/>
    <property type="match status" value="1"/>
</dbReference>
<sequence length="232" mass="25555">MRKVSNEIMTGIMVILCACLLVFFMYKTGKIGMKKDTYELKAIFNMASGIEVNAPVMLAGVEVGKVKQIDLTYGDKTSVILTLDVEAKAKVRTDSEASISTLGLMGEKYVEISAGASKEPYLVPGSTITGEEPFQFEKLAKKGEEIADNLNATLGDVRKFVNNLDGVVIDNKTGVNNMITDLEATAKNFKEFSEDIKNHPWKLLMKGKEEKKPQPVEDKNPEKSSSNKGRLH</sequence>
<evidence type="ECO:0000313" key="4">
    <source>
        <dbReference type="EMBL" id="PIU41911.1"/>
    </source>
</evidence>
<feature type="compositionally biased region" description="Polar residues" evidence="1">
    <location>
        <begin position="223"/>
        <end position="232"/>
    </location>
</feature>
<dbReference type="InterPro" id="IPR052336">
    <property type="entry name" value="MlaD_Phospholipid_Transporter"/>
</dbReference>
<feature type="compositionally biased region" description="Basic and acidic residues" evidence="1">
    <location>
        <begin position="206"/>
        <end position="222"/>
    </location>
</feature>
<dbReference type="PANTHER" id="PTHR33371:SF4">
    <property type="entry name" value="INTERMEMBRANE PHOSPHOLIPID TRANSPORT SYSTEM BINDING PROTEIN MLAD"/>
    <property type="match status" value="1"/>
</dbReference>
<reference evidence="4 5" key="1">
    <citation type="submission" date="2017-09" db="EMBL/GenBank/DDBJ databases">
        <title>Depth-based differentiation of microbial function through sediment-hosted aquifers and enrichment of novel symbionts in the deep terrestrial subsurface.</title>
        <authorList>
            <person name="Probst A.J."/>
            <person name="Ladd B."/>
            <person name="Jarett J.K."/>
            <person name="Geller-Mcgrath D.E."/>
            <person name="Sieber C.M."/>
            <person name="Emerson J.B."/>
            <person name="Anantharaman K."/>
            <person name="Thomas B.C."/>
            <person name="Malmstrom R."/>
            <person name="Stieglmeier M."/>
            <person name="Klingl A."/>
            <person name="Woyke T."/>
            <person name="Ryan C.M."/>
            <person name="Banfield J.F."/>
        </authorList>
    </citation>
    <scope>NUCLEOTIDE SEQUENCE [LARGE SCALE GENOMIC DNA]</scope>
    <source>
        <strain evidence="4">CG07_land_8_20_14_0_80_42_15</strain>
    </source>
</reference>
<dbReference type="InterPro" id="IPR003399">
    <property type="entry name" value="Mce/MlaD"/>
</dbReference>
<feature type="domain" description="Mce/MlaD" evidence="3">
    <location>
        <begin position="37"/>
        <end position="115"/>
    </location>
</feature>
<keyword evidence="2" id="KW-0812">Transmembrane</keyword>
<dbReference type="AlphaFoldDB" id="A0A2J0KTU3"/>
<dbReference type="PANTHER" id="PTHR33371">
    <property type="entry name" value="INTERMEMBRANE PHOSPHOLIPID TRANSPORT SYSTEM BINDING PROTEIN MLAD-RELATED"/>
    <property type="match status" value="1"/>
</dbReference>
<evidence type="ECO:0000259" key="3">
    <source>
        <dbReference type="Pfam" id="PF02470"/>
    </source>
</evidence>
<name>A0A2J0KTU3_9BACT</name>
<accession>A0A2J0KTU3</accession>
<dbReference type="EMBL" id="PEWV01000028">
    <property type="protein sequence ID" value="PIU41911.1"/>
    <property type="molecule type" value="Genomic_DNA"/>
</dbReference>
<protein>
    <recommendedName>
        <fullName evidence="3">Mce/MlaD domain-containing protein</fullName>
    </recommendedName>
</protein>